<feature type="transmembrane region" description="Helical" evidence="9">
    <location>
        <begin position="283"/>
        <end position="305"/>
    </location>
</feature>
<feature type="transmembrane region" description="Helical" evidence="9">
    <location>
        <begin position="6"/>
        <end position="28"/>
    </location>
</feature>
<evidence type="ECO:0000313" key="12">
    <source>
        <dbReference type="EMBL" id="RDU72837.1"/>
    </source>
</evidence>
<keyword evidence="3 8" id="KW-0378">Hydrolase</keyword>
<evidence type="ECO:0000256" key="7">
    <source>
        <dbReference type="PIRSR" id="PIRSR627057-2"/>
    </source>
</evidence>
<evidence type="ECO:0000259" key="10">
    <source>
        <dbReference type="Pfam" id="PF01435"/>
    </source>
</evidence>
<keyword evidence="2 7" id="KW-0479">Metal-binding</keyword>
<evidence type="ECO:0000256" key="6">
    <source>
        <dbReference type="PIRSR" id="PIRSR627057-1"/>
    </source>
</evidence>
<evidence type="ECO:0000256" key="1">
    <source>
        <dbReference type="ARBA" id="ARBA00022670"/>
    </source>
</evidence>
<dbReference type="GO" id="GO:0004222">
    <property type="term" value="F:metalloendopeptidase activity"/>
    <property type="evidence" value="ECO:0007669"/>
    <property type="project" value="InterPro"/>
</dbReference>
<dbReference type="GO" id="GO:0071586">
    <property type="term" value="P:CAAX-box protein processing"/>
    <property type="evidence" value="ECO:0007669"/>
    <property type="project" value="InterPro"/>
</dbReference>
<keyword evidence="5 8" id="KW-0482">Metalloprotease</keyword>
<dbReference type="FunFam" id="3.30.2010.10:FF:000010">
    <property type="entry name" value="M48 family peptidase"/>
    <property type="match status" value="1"/>
</dbReference>
<keyword evidence="9" id="KW-0472">Membrane</keyword>
<feature type="transmembrane region" description="Helical" evidence="9">
    <location>
        <begin position="317"/>
        <end position="339"/>
    </location>
</feature>
<sequence>MLLLLSLVFVFLYILPKIIVDFFQISFIKKKMQEQAIILNHEDYQNAGLYAIEKLKFSIFSSLYECVVFFCWIFFGFMFLQDFIGGFFENERLYSLAFLLTFLLLYTLINLPLSYYLSMVLDKKFGFSKMSFGLFLKDTLQGLVLLIVFGGIIGYVLIYLVSYYKFWWLYGFIFVFFVIVIINMIYPTLIAPIFNNFTPLEDESLKERIKGLLESVGFESKGIFVMDASKRDGRLNAYFGGLGKVKRVILFDTLLKKVSTDGLLAILGHELGHFKHKDIIKNLFFNAIFLFILFVFMGCYTQDLLQNIGLDGNSGSIFAFIFLVASVLGFWSMPIIGYFSRKAEYNADKFGANLSSKATLANALVRIVNENKAFPYSHSLYVFFHYTHPPLIDRLKALDYTF</sequence>
<feature type="transmembrane region" description="Helical" evidence="9">
    <location>
        <begin position="139"/>
        <end position="161"/>
    </location>
</feature>
<dbReference type="EMBL" id="NXLX01000015">
    <property type="protein sequence ID" value="RDU72837.1"/>
    <property type="molecule type" value="Genomic_DNA"/>
</dbReference>
<dbReference type="GO" id="GO:0046872">
    <property type="term" value="F:metal ion binding"/>
    <property type="evidence" value="ECO:0007669"/>
    <property type="project" value="UniProtKB-KW"/>
</dbReference>
<evidence type="ECO:0000256" key="5">
    <source>
        <dbReference type="ARBA" id="ARBA00023049"/>
    </source>
</evidence>
<evidence type="ECO:0000256" key="8">
    <source>
        <dbReference type="RuleBase" id="RU003983"/>
    </source>
</evidence>
<comment type="cofactor">
    <cofactor evidence="7 8">
        <name>Zn(2+)</name>
        <dbReference type="ChEBI" id="CHEBI:29105"/>
    </cofactor>
    <text evidence="7 8">Binds 1 zinc ion per subunit.</text>
</comment>
<keyword evidence="9" id="KW-1133">Transmembrane helix</keyword>
<name>A0A3D8J5R7_9HELI</name>
<keyword evidence="9" id="KW-0812">Transmembrane</keyword>
<accession>A0A3D8J5R7</accession>
<feature type="active site" evidence="6">
    <location>
        <position position="270"/>
    </location>
</feature>
<feature type="binding site" evidence="7">
    <location>
        <position position="273"/>
    </location>
    <ligand>
        <name>Zn(2+)</name>
        <dbReference type="ChEBI" id="CHEBI:29105"/>
        <note>catalytic</note>
    </ligand>
</feature>
<dbReference type="AlphaFoldDB" id="A0A3D8J5R7"/>
<comment type="caution">
    <text evidence="12">The sequence shown here is derived from an EMBL/GenBank/DDBJ whole genome shotgun (WGS) entry which is preliminary data.</text>
</comment>
<reference evidence="12 13" key="1">
    <citation type="submission" date="2018-04" db="EMBL/GenBank/DDBJ databases">
        <title>Novel Campyloabacter and Helicobacter Species and Strains.</title>
        <authorList>
            <person name="Mannion A.J."/>
            <person name="Shen Z."/>
            <person name="Fox J.G."/>
        </authorList>
    </citation>
    <scope>NUCLEOTIDE SEQUENCE [LARGE SCALE GENOMIC DNA]</scope>
    <source>
        <strain evidence="12 13">MIT 04-9362</strain>
    </source>
</reference>
<feature type="transmembrane region" description="Helical" evidence="9">
    <location>
        <begin position="167"/>
        <end position="186"/>
    </location>
</feature>
<feature type="domain" description="CAAX prenyl protease 1 N-terminal" evidence="11">
    <location>
        <begin position="36"/>
        <end position="195"/>
    </location>
</feature>
<evidence type="ECO:0000256" key="9">
    <source>
        <dbReference type="SAM" id="Phobius"/>
    </source>
</evidence>
<dbReference type="Pfam" id="PF16491">
    <property type="entry name" value="Peptidase_M48_N"/>
    <property type="match status" value="1"/>
</dbReference>
<dbReference type="InterPro" id="IPR032456">
    <property type="entry name" value="Peptidase_M48_N"/>
</dbReference>
<dbReference type="Gene3D" id="3.30.2010.10">
    <property type="entry name" value="Metalloproteases ('zincins'), catalytic domain"/>
    <property type="match status" value="1"/>
</dbReference>
<gene>
    <name evidence="12" type="ORF">CQA57_06200</name>
</gene>
<feature type="transmembrane region" description="Helical" evidence="9">
    <location>
        <begin position="93"/>
        <end position="118"/>
    </location>
</feature>
<dbReference type="PANTHER" id="PTHR10120">
    <property type="entry name" value="CAAX PRENYL PROTEASE 1"/>
    <property type="match status" value="1"/>
</dbReference>
<dbReference type="InterPro" id="IPR027057">
    <property type="entry name" value="CAXX_Prtase_1"/>
</dbReference>
<evidence type="ECO:0000256" key="3">
    <source>
        <dbReference type="ARBA" id="ARBA00022801"/>
    </source>
</evidence>
<protein>
    <submittedName>
        <fullName evidence="12">Peptidase M48</fullName>
    </submittedName>
</protein>
<evidence type="ECO:0000313" key="13">
    <source>
        <dbReference type="Proteomes" id="UP000256695"/>
    </source>
</evidence>
<keyword evidence="4 7" id="KW-0862">Zinc</keyword>
<dbReference type="Proteomes" id="UP000256695">
    <property type="component" value="Unassembled WGS sequence"/>
</dbReference>
<feature type="domain" description="Peptidase M48" evidence="10">
    <location>
        <begin position="199"/>
        <end position="400"/>
    </location>
</feature>
<evidence type="ECO:0000256" key="2">
    <source>
        <dbReference type="ARBA" id="ARBA00022723"/>
    </source>
</evidence>
<evidence type="ECO:0000259" key="11">
    <source>
        <dbReference type="Pfam" id="PF16491"/>
    </source>
</evidence>
<keyword evidence="13" id="KW-1185">Reference proteome</keyword>
<dbReference type="InterPro" id="IPR001915">
    <property type="entry name" value="Peptidase_M48"/>
</dbReference>
<dbReference type="RefSeq" id="WP_115579367.1">
    <property type="nucleotide sequence ID" value="NZ_NXLX01000015.1"/>
</dbReference>
<dbReference type="CDD" id="cd07343">
    <property type="entry name" value="M48A_Zmpste24p_like"/>
    <property type="match status" value="1"/>
</dbReference>
<dbReference type="OrthoDB" id="9781930at2"/>
<feature type="binding site" evidence="7">
    <location>
        <position position="269"/>
    </location>
    <ligand>
        <name>Zn(2+)</name>
        <dbReference type="ChEBI" id="CHEBI:29105"/>
        <note>catalytic</note>
    </ligand>
</feature>
<proteinExistence type="inferred from homology"/>
<dbReference type="Pfam" id="PF01435">
    <property type="entry name" value="Peptidase_M48"/>
    <property type="match status" value="1"/>
</dbReference>
<keyword evidence="1 8" id="KW-0645">Protease</keyword>
<comment type="similarity">
    <text evidence="8">Belongs to the peptidase M48 family.</text>
</comment>
<evidence type="ECO:0000256" key="4">
    <source>
        <dbReference type="ARBA" id="ARBA00022833"/>
    </source>
</evidence>
<feature type="transmembrane region" description="Helical" evidence="9">
    <location>
        <begin position="62"/>
        <end position="81"/>
    </location>
</feature>
<organism evidence="12 13">
    <name type="scientific">Helicobacter anseris</name>
    <dbReference type="NCBI Taxonomy" id="375926"/>
    <lineage>
        <taxon>Bacteria</taxon>
        <taxon>Pseudomonadati</taxon>
        <taxon>Campylobacterota</taxon>
        <taxon>Epsilonproteobacteria</taxon>
        <taxon>Campylobacterales</taxon>
        <taxon>Helicobacteraceae</taxon>
        <taxon>Helicobacter</taxon>
    </lineage>
</organism>
<feature type="binding site" evidence="7">
    <location>
        <position position="344"/>
    </location>
    <ligand>
        <name>Zn(2+)</name>
        <dbReference type="ChEBI" id="CHEBI:29105"/>
        <note>catalytic</note>
    </ligand>
</feature>
<feature type="active site" description="Proton donor" evidence="6">
    <location>
        <position position="348"/>
    </location>
</feature>